<accession>A0ABN8D7Y2</accession>
<comment type="caution">
    <text evidence="6">The sequence shown here is derived from an EMBL/GenBank/DDBJ whole genome shotgun (WGS) entry which is preliminary data.</text>
</comment>
<dbReference type="InterPro" id="IPR014001">
    <property type="entry name" value="Helicase_ATP-bd"/>
</dbReference>
<evidence type="ECO:0000259" key="4">
    <source>
        <dbReference type="PROSITE" id="PS51192"/>
    </source>
</evidence>
<dbReference type="InterPro" id="IPR001650">
    <property type="entry name" value="Helicase_C-like"/>
</dbReference>
<feature type="domain" description="Helicase C-terminal" evidence="5">
    <location>
        <begin position="1085"/>
        <end position="1266"/>
    </location>
</feature>
<dbReference type="SMART" id="SM00490">
    <property type="entry name" value="HELICc"/>
    <property type="match status" value="1"/>
</dbReference>
<dbReference type="Gene3D" id="3.40.50.1010">
    <property type="entry name" value="5'-nuclease"/>
    <property type="match status" value="1"/>
</dbReference>
<dbReference type="SUPFAM" id="SSF52540">
    <property type="entry name" value="P-loop containing nucleoside triphosphate hydrolases"/>
    <property type="match status" value="1"/>
</dbReference>
<dbReference type="Gene3D" id="1.20.120.1080">
    <property type="match status" value="1"/>
</dbReference>
<evidence type="ECO:0000313" key="7">
    <source>
        <dbReference type="Proteomes" id="UP001158986"/>
    </source>
</evidence>
<protein>
    <submittedName>
        <fullName evidence="6">Uncharacterized protein</fullName>
    </submittedName>
</protein>
<organism evidence="6 7">
    <name type="scientific">Peronospora belbahrii</name>
    <dbReference type="NCBI Taxonomy" id="622444"/>
    <lineage>
        <taxon>Eukaryota</taxon>
        <taxon>Sar</taxon>
        <taxon>Stramenopiles</taxon>
        <taxon>Oomycota</taxon>
        <taxon>Peronosporomycetes</taxon>
        <taxon>Peronosporales</taxon>
        <taxon>Peronosporaceae</taxon>
        <taxon>Peronospora</taxon>
    </lineage>
</organism>
<dbReference type="EMBL" id="CAKLCB010000298">
    <property type="protein sequence ID" value="CAH0519458.1"/>
    <property type="molecule type" value="Genomic_DNA"/>
</dbReference>
<dbReference type="Proteomes" id="UP001158986">
    <property type="component" value="Unassembled WGS sequence"/>
</dbReference>
<feature type="region of interest" description="Disordered" evidence="3">
    <location>
        <begin position="127"/>
        <end position="148"/>
    </location>
</feature>
<keyword evidence="1" id="KW-0547">Nucleotide-binding</keyword>
<gene>
    <name evidence="6" type="ORF">PBS001_LOCUS5984</name>
</gene>
<evidence type="ECO:0000313" key="6">
    <source>
        <dbReference type="EMBL" id="CAH0519458.1"/>
    </source>
</evidence>
<dbReference type="InterPro" id="IPR029060">
    <property type="entry name" value="PIN-like_dom_sf"/>
</dbReference>
<keyword evidence="7" id="KW-1185">Reference proteome</keyword>
<dbReference type="PANTHER" id="PTHR18934:SF145">
    <property type="entry name" value="ATP-DEPENDENT RNA HELICASE DHX57-RELATED"/>
    <property type="match status" value="1"/>
</dbReference>
<dbReference type="Pfam" id="PF00867">
    <property type="entry name" value="XPG_I"/>
    <property type="match status" value="1"/>
</dbReference>
<dbReference type="InterPro" id="IPR007502">
    <property type="entry name" value="Helicase-assoc_dom"/>
</dbReference>
<sequence length="1865" mass="208210">MGVRGLTRYCRQNEAQTSVEVIDLHNVTLAVDFVGFLYYLCDKLFHESHASPSWLLLGGCTLRLERYMDTWLRNLQKSHIHLVFITDPPQSFGGESHRKGLCLEDRALQKAQLIKHLATSFNLINSTSSSSTSSHNSNTTTSSHTTASTTLGKTLLQTNGRFPFAREKLRGVLKKHGIMITTASREADEELGALVRTGEAFAVLGEDSDFLVMKGVKYIPFDKLIFYHEEQHCDEMKLRARVFSSELVAQTLGLQVEQLVDVALLCGNDFTPLLDDEYGMAAMLGFPVQRQRPSSSLSPTEAARWVREHLSTLENPFLSQIEAEKKGFLRALFEIYRFYGHTEVFLKKFPMEIKAIVPDLKMKQYKMLIDEFDYPPAAIDVLEMKVRGLSQRFDPLSSVPGLEGKSLDEFQAPVRYLSYLALNTPMVEETTIDNIVKVRVAPLGCLRSFLSVPMQGRSGKTLDRMLRSLVFQLLYDDPTGGTMKAGQLAGMLGKTTKKELAVKIIVYSLLALWKQDCMYLAGARLLDDQLLELLLLSSLISVAIDMSKHKSKAWDLVVFDEQLLSMEVYAVVGGYLETLKQFYQLWLVMGNKQPQNSGCATYFSGEVFVQVCKIMMQHGGNTNTATKKKTSKRCVSAFTQKQVEPVVKSFAGIPNTTHFWAHYTCIRATMQRMKALIPLPAGKLCAKQKKSAALIALEHAVTKNGFICANISDTPSVLPPPLPPTEFTPPLPPDTPTPPLRTAGRPFSAANSVDQFTPPLPPRSSSSLQASAVPFDIRSVKGMMPSSVAKRIGTDSAARQGTGYVPEAKIEARKPVSLKGLMQTLPVFGHREEILDNVTENQLTIIQGETGCGKSTLVPQFLHDSWARGRAASQRPVNIYVTQPRRIAAIELANTVAKMREGNEFGEDGQVGKVIGYRIGQKQMVSSNTKITYVTTGYMVERIIHDPDALKSITHLVLDEVHERSMDVDLLLLLLKLQLKDHLHLRLVIMSATMDAQILMKYLGKALSTRLASRKPLFVGSKLFPVKNVYLEDLSDWFPGLWRRHQKEMVLMNDQFKKLSQSGVSANSEKAKKGITKIHEKQLVVIEEMVRLLIEGHRSQSGSQCILIFLPGIGSINSLFDALSINGKGVEGQNVQVLVLHSGIELEHQQEAFKLLGEKSTRIILSTNIAESSVTIPDVTHVINCAIEKQIEIPNAARSHAEVLVDTWCSRASALQRSGRAGRVMPGTAFHLVTKSFRERCMAEYNTPELLRKPLDRIVLQLRGRLSQFGVPSSLLRQALDAPDLSHIGGAYKLLHAFGAIDSDEEDKSRLTRFGSFVCQMPLSLELCRLLMTGAYMVQDTTSNGESWPLLLNAVVLVAILAAPDVFVMPSFYHAKSAQAYVGEMKRNLQAKLKLDDGMWSEPLSVWLFYIKTLSEQPLKGKRNLNGIFYKMSISVRRYQTLNFLISDLCARLIALSKSKSGEFDQLLDTKTVVMLSKLDAYASSQRMDKQLLRFARDTITDKRNEVRVLRFLIVQNYGDHLIGSARAKPTKFADDDHDGNDRVDLKVNKEEAARFLCLSNKDKATLFNQLASSAKPTDELAALAHEQNIVSIYSYITPKNCGEDEHEENCFVEVTRDTVSRMSFPVSLVYYIRGDGFPVNLGMRSGSEKFEQAFKFRVSGSNSCGLTWQQQKDNVKASTGSRSLFSLPIRPLETKTKKKEKEAKLLAVYAHRLFTGDETRMWCTNCTLLPPSSVCYYPIMLLVTAPQYANIQLHMDAKAGEILLVKVGSQDATLPLKMALKVEVLATVNVLRAALSDALNATIGARRLCVSDLLALADDTVFLTKESKASVKECKWQRLSMNKLDKTMLVERETPTRFPQLYMT</sequence>
<dbReference type="SMART" id="SM00487">
    <property type="entry name" value="DEXDc"/>
    <property type="match status" value="1"/>
</dbReference>
<dbReference type="InterPro" id="IPR027417">
    <property type="entry name" value="P-loop_NTPase"/>
</dbReference>
<feature type="compositionally biased region" description="Pro residues" evidence="3">
    <location>
        <begin position="718"/>
        <end position="739"/>
    </location>
</feature>
<keyword evidence="2" id="KW-0067">ATP-binding</keyword>
<dbReference type="PROSITE" id="PS51194">
    <property type="entry name" value="HELICASE_CTER"/>
    <property type="match status" value="1"/>
</dbReference>
<feature type="domain" description="Helicase ATP-binding" evidence="4">
    <location>
        <begin position="835"/>
        <end position="1012"/>
    </location>
</feature>
<dbReference type="InterPro" id="IPR011545">
    <property type="entry name" value="DEAD/DEAH_box_helicase_dom"/>
</dbReference>
<proteinExistence type="predicted"/>
<dbReference type="Gene3D" id="3.40.50.300">
    <property type="entry name" value="P-loop containing nucleotide triphosphate hydrolases"/>
    <property type="match status" value="2"/>
</dbReference>
<evidence type="ECO:0000256" key="1">
    <source>
        <dbReference type="ARBA" id="ARBA00022741"/>
    </source>
</evidence>
<feature type="region of interest" description="Disordered" evidence="3">
    <location>
        <begin position="718"/>
        <end position="769"/>
    </location>
</feature>
<name>A0ABN8D7Y2_9STRA</name>
<dbReference type="InterPro" id="IPR006086">
    <property type="entry name" value="XPG-I_dom"/>
</dbReference>
<evidence type="ECO:0000259" key="5">
    <source>
        <dbReference type="PROSITE" id="PS51194"/>
    </source>
</evidence>
<dbReference type="Pfam" id="PF00271">
    <property type="entry name" value="Helicase_C"/>
    <property type="match status" value="1"/>
</dbReference>
<dbReference type="SUPFAM" id="SSF88723">
    <property type="entry name" value="PIN domain-like"/>
    <property type="match status" value="1"/>
</dbReference>
<dbReference type="SMART" id="SM00847">
    <property type="entry name" value="HA2"/>
    <property type="match status" value="1"/>
</dbReference>
<dbReference type="PROSITE" id="PS51192">
    <property type="entry name" value="HELICASE_ATP_BIND_1"/>
    <property type="match status" value="1"/>
</dbReference>
<evidence type="ECO:0000256" key="3">
    <source>
        <dbReference type="SAM" id="MobiDB-lite"/>
    </source>
</evidence>
<dbReference type="PANTHER" id="PTHR18934">
    <property type="entry name" value="ATP-DEPENDENT RNA HELICASE"/>
    <property type="match status" value="1"/>
</dbReference>
<dbReference type="Pfam" id="PF00270">
    <property type="entry name" value="DEAD"/>
    <property type="match status" value="1"/>
</dbReference>
<dbReference type="CDD" id="cd18791">
    <property type="entry name" value="SF2_C_RHA"/>
    <property type="match status" value="1"/>
</dbReference>
<evidence type="ECO:0000256" key="2">
    <source>
        <dbReference type="ARBA" id="ARBA00022840"/>
    </source>
</evidence>
<reference evidence="6 7" key="1">
    <citation type="submission" date="2021-11" db="EMBL/GenBank/DDBJ databases">
        <authorList>
            <person name="Islam A."/>
            <person name="Islam S."/>
            <person name="Flora M.S."/>
            <person name="Rahman M."/>
            <person name="Ziaur R.M."/>
            <person name="Epstein J.H."/>
            <person name="Hassan M."/>
            <person name="Klassen M."/>
            <person name="Woodard K."/>
            <person name="Webb A."/>
            <person name="Webby R.J."/>
            <person name="El Zowalaty M.E."/>
        </authorList>
    </citation>
    <scope>NUCLEOTIDE SEQUENCE [LARGE SCALE GENOMIC DNA]</scope>
    <source>
        <strain evidence="6">Pbs1</strain>
    </source>
</reference>
<dbReference type="CDD" id="cd17917">
    <property type="entry name" value="DEXHc_RHA-like"/>
    <property type="match status" value="1"/>
</dbReference>